<dbReference type="PANTHER" id="PTHR32166:SF74">
    <property type="entry name" value="OS05G0256350 PROTEIN"/>
    <property type="match status" value="1"/>
</dbReference>
<sequence length="466" mass="52629">MALEQERDDEDDVPDVAGAGPAGEGGGGGIVDQPEEPRGGEGEEGLDEGTRGVVTGGSDGGGRPGSSQAVMQVARTRRPGRQMSIKRYVKNPRQEEIDNSCCEFFVRTRSRSTSLRAGASRSSCGHRSKPVFIKCEDLNEGDKESATVVAGWKRFFREWGVEKITAVCTDFFAGNTSVARMLREDPEFNQIYWIPCTAHCMDLLMHDICKKKWTTEIISKANRVVNFFRVHRWPRSTLRTTLVKFPDLKCSCLLRPTQTRFGTRYVMLQRLEVCEKAIRRIVAGAFWADVRKLTAVMKRPYDVFCEVDKDVHCLSLIYDMACRLPDFVRSAPLMAEQRDDILRDVGNRTDMLLSPIHVVARLMDPQWRDITVFIDVNLMTQFEGVVERLIGKKGSTRFDECMDQLYDFQFGRGVLGTPQAKKRATEDTAVLWWEAHGAGHPEICELAIRVLSIWTTSSPAERNWST</sequence>
<dbReference type="PANTHER" id="PTHR32166">
    <property type="entry name" value="OSJNBA0013A04.12 PROTEIN"/>
    <property type="match status" value="1"/>
</dbReference>
<comment type="caution">
    <text evidence="3">The sequence shown here is derived from an EMBL/GenBank/DDBJ whole genome shotgun (WGS) entry which is preliminary data.</text>
</comment>
<proteinExistence type="predicted"/>
<reference evidence="3 4" key="1">
    <citation type="journal article" date="2018" name="Cell">
        <title>The Chara Genome: Secondary Complexity and Implications for Plant Terrestrialization.</title>
        <authorList>
            <person name="Nishiyama T."/>
            <person name="Sakayama H."/>
            <person name="Vries J.D."/>
            <person name="Buschmann H."/>
            <person name="Saint-Marcoux D."/>
            <person name="Ullrich K.K."/>
            <person name="Haas F.B."/>
            <person name="Vanderstraeten L."/>
            <person name="Becker D."/>
            <person name="Lang D."/>
            <person name="Vosolsobe S."/>
            <person name="Rombauts S."/>
            <person name="Wilhelmsson P.K.I."/>
            <person name="Janitza P."/>
            <person name="Kern R."/>
            <person name="Heyl A."/>
            <person name="Rumpler F."/>
            <person name="Villalobos L.I.A.C."/>
            <person name="Clay J.M."/>
            <person name="Skokan R."/>
            <person name="Toyoda A."/>
            <person name="Suzuki Y."/>
            <person name="Kagoshima H."/>
            <person name="Schijlen E."/>
            <person name="Tajeshwar N."/>
            <person name="Catarino B."/>
            <person name="Hetherington A.J."/>
            <person name="Saltykova A."/>
            <person name="Bonnot C."/>
            <person name="Breuninger H."/>
            <person name="Symeonidi A."/>
            <person name="Radhakrishnan G.V."/>
            <person name="Van Nieuwerburgh F."/>
            <person name="Deforce D."/>
            <person name="Chang C."/>
            <person name="Karol K.G."/>
            <person name="Hedrich R."/>
            <person name="Ulvskov P."/>
            <person name="Glockner G."/>
            <person name="Delwiche C.F."/>
            <person name="Petrasek J."/>
            <person name="Van de Peer Y."/>
            <person name="Friml J."/>
            <person name="Beilby M."/>
            <person name="Dolan L."/>
            <person name="Kohara Y."/>
            <person name="Sugano S."/>
            <person name="Fujiyama A."/>
            <person name="Delaux P.-M."/>
            <person name="Quint M."/>
            <person name="TheiBen G."/>
            <person name="Hagemann M."/>
            <person name="Harholt J."/>
            <person name="Dunand C."/>
            <person name="Zachgo S."/>
            <person name="Langdale J."/>
            <person name="Maumus F."/>
            <person name="Straeten D.V.D."/>
            <person name="Gould S.B."/>
            <person name="Rensing S.A."/>
        </authorList>
    </citation>
    <scope>NUCLEOTIDE SEQUENCE [LARGE SCALE GENOMIC DNA]</scope>
    <source>
        <strain evidence="3 4">S276</strain>
    </source>
</reference>
<accession>A0A388K7A1</accession>
<dbReference type="EMBL" id="BFEA01000067">
    <property type="protein sequence ID" value="GBG65907.1"/>
    <property type="molecule type" value="Genomic_DNA"/>
</dbReference>
<dbReference type="Gramene" id="GBG65907">
    <property type="protein sequence ID" value="GBG65907"/>
    <property type="gene ID" value="CBR_g54198"/>
</dbReference>
<dbReference type="Pfam" id="PF04937">
    <property type="entry name" value="DUF659"/>
    <property type="match status" value="1"/>
</dbReference>
<organism evidence="3 4">
    <name type="scientific">Chara braunii</name>
    <name type="common">Braun's stonewort</name>
    <dbReference type="NCBI Taxonomy" id="69332"/>
    <lineage>
        <taxon>Eukaryota</taxon>
        <taxon>Viridiplantae</taxon>
        <taxon>Streptophyta</taxon>
        <taxon>Charophyceae</taxon>
        <taxon>Charales</taxon>
        <taxon>Characeae</taxon>
        <taxon>Chara</taxon>
    </lineage>
</organism>
<feature type="domain" description="DUF659" evidence="2">
    <location>
        <begin position="128"/>
        <end position="224"/>
    </location>
</feature>
<feature type="compositionally biased region" description="Gly residues" evidence="1">
    <location>
        <begin position="20"/>
        <end position="30"/>
    </location>
</feature>
<protein>
    <recommendedName>
        <fullName evidence="2">DUF659 domain-containing protein</fullName>
    </recommendedName>
</protein>
<name>A0A388K7A1_CHABU</name>
<evidence type="ECO:0000259" key="2">
    <source>
        <dbReference type="Pfam" id="PF04937"/>
    </source>
</evidence>
<feature type="compositionally biased region" description="Acidic residues" evidence="1">
    <location>
        <begin position="1"/>
        <end position="14"/>
    </location>
</feature>
<evidence type="ECO:0000313" key="4">
    <source>
        <dbReference type="Proteomes" id="UP000265515"/>
    </source>
</evidence>
<dbReference type="SUPFAM" id="SSF53098">
    <property type="entry name" value="Ribonuclease H-like"/>
    <property type="match status" value="1"/>
</dbReference>
<evidence type="ECO:0000313" key="3">
    <source>
        <dbReference type="EMBL" id="GBG65907.1"/>
    </source>
</evidence>
<dbReference type="AlphaFoldDB" id="A0A388K7A1"/>
<feature type="region of interest" description="Disordered" evidence="1">
    <location>
        <begin position="1"/>
        <end position="83"/>
    </location>
</feature>
<gene>
    <name evidence="3" type="ORF">CBR_g54198</name>
</gene>
<dbReference type="OrthoDB" id="1712654at2759"/>
<dbReference type="InterPro" id="IPR012337">
    <property type="entry name" value="RNaseH-like_sf"/>
</dbReference>
<dbReference type="Proteomes" id="UP000265515">
    <property type="component" value="Unassembled WGS sequence"/>
</dbReference>
<feature type="compositionally biased region" description="Gly residues" evidence="1">
    <location>
        <begin position="54"/>
        <end position="64"/>
    </location>
</feature>
<keyword evidence="4" id="KW-1185">Reference proteome</keyword>
<dbReference type="InterPro" id="IPR007021">
    <property type="entry name" value="DUF659"/>
</dbReference>
<evidence type="ECO:0000256" key="1">
    <source>
        <dbReference type="SAM" id="MobiDB-lite"/>
    </source>
</evidence>